<keyword evidence="2" id="KW-0472">Membrane</keyword>
<organism evidence="3">
    <name type="scientific">candidate division CPR1 bacterium ADurb.Bin160</name>
    <dbReference type="NCBI Taxonomy" id="1852826"/>
    <lineage>
        <taxon>Bacteria</taxon>
        <taxon>candidate division CPR1</taxon>
    </lineage>
</organism>
<keyword evidence="1" id="KW-0175">Coiled coil</keyword>
<evidence type="ECO:0000256" key="1">
    <source>
        <dbReference type="SAM" id="Coils"/>
    </source>
</evidence>
<dbReference type="AlphaFoldDB" id="A0A1V5ZMT3"/>
<dbReference type="EMBL" id="MWDB01000015">
    <property type="protein sequence ID" value="OQB41515.1"/>
    <property type="molecule type" value="Genomic_DNA"/>
</dbReference>
<feature type="coiled-coil region" evidence="1">
    <location>
        <begin position="72"/>
        <end position="99"/>
    </location>
</feature>
<keyword evidence="2" id="KW-1133">Transmembrane helix</keyword>
<evidence type="ECO:0000313" key="3">
    <source>
        <dbReference type="EMBL" id="OQB41515.1"/>
    </source>
</evidence>
<dbReference type="Proteomes" id="UP000485621">
    <property type="component" value="Unassembled WGS sequence"/>
</dbReference>
<sequence>MNINRENYIIFLTILLFRTVFLFTEAVFSHKEKNIEIKSSPIVVINENKDIEEKQHYSPDIKEVQKSIIPKVQDLEELYKKIEKENKEEKLDFKEISLKDI</sequence>
<keyword evidence="2" id="KW-0812">Transmembrane</keyword>
<reference evidence="3" key="1">
    <citation type="submission" date="2017-02" db="EMBL/GenBank/DDBJ databases">
        <title>Delving into the versatile metabolic prowess of the omnipresent phylum Bacteroidetes.</title>
        <authorList>
            <person name="Nobu M.K."/>
            <person name="Mei R."/>
            <person name="Narihiro T."/>
            <person name="Kuroda K."/>
            <person name="Liu W.-T."/>
        </authorList>
    </citation>
    <scope>NUCLEOTIDE SEQUENCE</scope>
    <source>
        <strain evidence="3">ADurb.Bin160</strain>
    </source>
</reference>
<accession>A0A1V5ZMT3</accession>
<gene>
    <name evidence="3" type="ORF">BWY04_00766</name>
</gene>
<feature type="transmembrane region" description="Helical" evidence="2">
    <location>
        <begin position="6"/>
        <end position="28"/>
    </location>
</feature>
<protein>
    <submittedName>
        <fullName evidence="3">Uncharacterized protein</fullName>
    </submittedName>
</protein>
<proteinExistence type="predicted"/>
<comment type="caution">
    <text evidence="3">The sequence shown here is derived from an EMBL/GenBank/DDBJ whole genome shotgun (WGS) entry which is preliminary data.</text>
</comment>
<name>A0A1V5ZMT3_9BACT</name>
<evidence type="ECO:0000256" key="2">
    <source>
        <dbReference type="SAM" id="Phobius"/>
    </source>
</evidence>